<gene>
    <name evidence="2" type="ORF">CPELLU_LOCUS21987</name>
</gene>
<feature type="non-terminal residue" evidence="2">
    <location>
        <position position="1"/>
    </location>
</feature>
<evidence type="ECO:0000256" key="1">
    <source>
        <dbReference type="SAM" id="MobiDB-lite"/>
    </source>
</evidence>
<dbReference type="AlphaFoldDB" id="A0A9N9PE13"/>
<name>A0A9N9PE13_9GLOM</name>
<proteinExistence type="predicted"/>
<dbReference type="EMBL" id="CAJVQA010089717">
    <property type="protein sequence ID" value="CAG8840278.1"/>
    <property type="molecule type" value="Genomic_DNA"/>
</dbReference>
<feature type="non-terminal residue" evidence="2">
    <location>
        <position position="98"/>
    </location>
</feature>
<sequence length="98" mass="11243">EAIDYIATSWDEVDKLTMVNCWKKKSILPLVPHVDVELVQHTYLEIIEYEENEIINLTEKTLDDIQIVETVLVEQLECEQGNPEDSDEEPPKISASEG</sequence>
<protein>
    <submittedName>
        <fullName evidence="2">20609_t:CDS:1</fullName>
    </submittedName>
</protein>
<keyword evidence="3" id="KW-1185">Reference proteome</keyword>
<dbReference type="Proteomes" id="UP000789759">
    <property type="component" value="Unassembled WGS sequence"/>
</dbReference>
<evidence type="ECO:0000313" key="2">
    <source>
        <dbReference type="EMBL" id="CAG8840278.1"/>
    </source>
</evidence>
<dbReference type="OrthoDB" id="2444141at2759"/>
<accession>A0A9N9PE13</accession>
<organism evidence="2 3">
    <name type="scientific">Cetraspora pellucida</name>
    <dbReference type="NCBI Taxonomy" id="1433469"/>
    <lineage>
        <taxon>Eukaryota</taxon>
        <taxon>Fungi</taxon>
        <taxon>Fungi incertae sedis</taxon>
        <taxon>Mucoromycota</taxon>
        <taxon>Glomeromycotina</taxon>
        <taxon>Glomeromycetes</taxon>
        <taxon>Diversisporales</taxon>
        <taxon>Gigasporaceae</taxon>
        <taxon>Cetraspora</taxon>
    </lineage>
</organism>
<feature type="region of interest" description="Disordered" evidence="1">
    <location>
        <begin position="78"/>
        <end position="98"/>
    </location>
</feature>
<reference evidence="2" key="1">
    <citation type="submission" date="2021-06" db="EMBL/GenBank/DDBJ databases">
        <authorList>
            <person name="Kallberg Y."/>
            <person name="Tangrot J."/>
            <person name="Rosling A."/>
        </authorList>
    </citation>
    <scope>NUCLEOTIDE SEQUENCE</scope>
    <source>
        <strain evidence="2">FL966</strain>
    </source>
</reference>
<evidence type="ECO:0000313" key="3">
    <source>
        <dbReference type="Proteomes" id="UP000789759"/>
    </source>
</evidence>
<comment type="caution">
    <text evidence="2">The sequence shown here is derived from an EMBL/GenBank/DDBJ whole genome shotgun (WGS) entry which is preliminary data.</text>
</comment>